<proteinExistence type="predicted"/>
<dbReference type="EMBL" id="MU157835">
    <property type="protein sequence ID" value="KAF9531330.1"/>
    <property type="molecule type" value="Genomic_DNA"/>
</dbReference>
<keyword evidence="2" id="KW-1185">Reference proteome</keyword>
<dbReference type="Proteomes" id="UP000807306">
    <property type="component" value="Unassembled WGS sequence"/>
</dbReference>
<evidence type="ECO:0000313" key="2">
    <source>
        <dbReference type="Proteomes" id="UP000807306"/>
    </source>
</evidence>
<evidence type="ECO:0000313" key="1">
    <source>
        <dbReference type="EMBL" id="KAF9531330.1"/>
    </source>
</evidence>
<accession>A0A9P6ELJ5</accession>
<comment type="caution">
    <text evidence="1">The sequence shown here is derived from an EMBL/GenBank/DDBJ whole genome shotgun (WGS) entry which is preliminary data.</text>
</comment>
<dbReference type="AlphaFoldDB" id="A0A9P6ELJ5"/>
<protein>
    <submittedName>
        <fullName evidence="1">Uncharacterized protein</fullName>
    </submittedName>
</protein>
<gene>
    <name evidence="1" type="ORF">CPB83DRAFT_98969</name>
</gene>
<sequence length="177" mass="19993">MMLSITVSTQRSRFRNNTFRISQPTIPVLYDVIRRTKSSITFRLIVISASLQVLPILLRRGTPNLPRHRVGSASIDGRKRRSYCLNQTTAMPSILPNQSILDTMPYEMHIKAEKQEVGNILTGQDGTATDTRAVSYLNRDPFPLNDMFNFPSECFLGGGEGHIEDNQLSDWSFFVGI</sequence>
<organism evidence="1 2">
    <name type="scientific">Crepidotus variabilis</name>
    <dbReference type="NCBI Taxonomy" id="179855"/>
    <lineage>
        <taxon>Eukaryota</taxon>
        <taxon>Fungi</taxon>
        <taxon>Dikarya</taxon>
        <taxon>Basidiomycota</taxon>
        <taxon>Agaricomycotina</taxon>
        <taxon>Agaricomycetes</taxon>
        <taxon>Agaricomycetidae</taxon>
        <taxon>Agaricales</taxon>
        <taxon>Agaricineae</taxon>
        <taxon>Crepidotaceae</taxon>
        <taxon>Crepidotus</taxon>
    </lineage>
</organism>
<name>A0A9P6ELJ5_9AGAR</name>
<reference evidence="1" key="1">
    <citation type="submission" date="2020-11" db="EMBL/GenBank/DDBJ databases">
        <authorList>
            <consortium name="DOE Joint Genome Institute"/>
            <person name="Ahrendt S."/>
            <person name="Riley R."/>
            <person name="Andreopoulos W."/>
            <person name="Labutti K."/>
            <person name="Pangilinan J."/>
            <person name="Ruiz-Duenas F.J."/>
            <person name="Barrasa J.M."/>
            <person name="Sanchez-Garcia M."/>
            <person name="Camarero S."/>
            <person name="Miyauchi S."/>
            <person name="Serrano A."/>
            <person name="Linde D."/>
            <person name="Babiker R."/>
            <person name="Drula E."/>
            <person name="Ayuso-Fernandez I."/>
            <person name="Pacheco R."/>
            <person name="Padilla G."/>
            <person name="Ferreira P."/>
            <person name="Barriuso J."/>
            <person name="Kellner H."/>
            <person name="Castanera R."/>
            <person name="Alfaro M."/>
            <person name="Ramirez L."/>
            <person name="Pisabarro A.G."/>
            <person name="Kuo A."/>
            <person name="Tritt A."/>
            <person name="Lipzen A."/>
            <person name="He G."/>
            <person name="Yan M."/>
            <person name="Ng V."/>
            <person name="Cullen D."/>
            <person name="Martin F."/>
            <person name="Rosso M.-N."/>
            <person name="Henrissat B."/>
            <person name="Hibbett D."/>
            <person name="Martinez A.T."/>
            <person name="Grigoriev I.V."/>
        </authorList>
    </citation>
    <scope>NUCLEOTIDE SEQUENCE</scope>
    <source>
        <strain evidence="1">CBS 506.95</strain>
    </source>
</reference>